<dbReference type="Gene3D" id="2.40.100.10">
    <property type="entry name" value="Cyclophilin-like"/>
    <property type="match status" value="1"/>
</dbReference>
<evidence type="ECO:0000313" key="4">
    <source>
        <dbReference type="EMBL" id="CAK85915.1"/>
    </source>
</evidence>
<protein>
    <recommendedName>
        <fullName evidence="2">Peptidyl-prolyl cis-trans isomerase</fullName>
        <shortName evidence="2">PPIase</shortName>
        <ecNumber evidence="2">5.2.1.8</ecNumber>
    </recommendedName>
</protein>
<dbReference type="EMBL" id="CT868552">
    <property type="protein sequence ID" value="CAK85915.1"/>
    <property type="molecule type" value="Genomic_DNA"/>
</dbReference>
<dbReference type="HOGENOM" id="CLU_1457171_0_0_1"/>
<keyword evidence="5" id="KW-1185">Reference proteome</keyword>
<evidence type="ECO:0000259" key="3">
    <source>
        <dbReference type="PROSITE" id="PS50072"/>
    </source>
</evidence>
<gene>
    <name evidence="4" type="ORF">GSPATT00019619001</name>
</gene>
<comment type="similarity">
    <text evidence="2">Belongs to the cyclophilin-type PPIase family.</text>
</comment>
<dbReference type="GO" id="GO:0071013">
    <property type="term" value="C:catalytic step 2 spliceosome"/>
    <property type="evidence" value="ECO:0000318"/>
    <property type="project" value="GO_Central"/>
</dbReference>
<dbReference type="InterPro" id="IPR044666">
    <property type="entry name" value="Cyclophilin_A-like"/>
</dbReference>
<dbReference type="PANTHER" id="PTHR45625:SF2">
    <property type="entry name" value="PEPTIDYL-PROLYL CIS-TRANS ISOMERASE-LIKE 3"/>
    <property type="match status" value="1"/>
</dbReference>
<dbReference type="EC" id="5.2.1.8" evidence="2"/>
<dbReference type="GeneID" id="5039097"/>
<reference evidence="4 5" key="1">
    <citation type="journal article" date="2006" name="Nature">
        <title>Global trends of whole-genome duplications revealed by the ciliate Paramecium tetraurelia.</title>
        <authorList>
            <consortium name="Genoscope"/>
            <person name="Aury J.-M."/>
            <person name="Jaillon O."/>
            <person name="Duret L."/>
            <person name="Noel B."/>
            <person name="Jubin C."/>
            <person name="Porcel B.M."/>
            <person name="Segurens B."/>
            <person name="Daubin V."/>
            <person name="Anthouard V."/>
            <person name="Aiach N."/>
            <person name="Arnaiz O."/>
            <person name="Billaut A."/>
            <person name="Beisson J."/>
            <person name="Blanc I."/>
            <person name="Bouhouche K."/>
            <person name="Camara F."/>
            <person name="Duharcourt S."/>
            <person name="Guigo R."/>
            <person name="Gogendeau D."/>
            <person name="Katinka M."/>
            <person name="Keller A.-M."/>
            <person name="Kissmehl R."/>
            <person name="Klotz C."/>
            <person name="Koll F."/>
            <person name="Le Moue A."/>
            <person name="Lepere C."/>
            <person name="Malinsky S."/>
            <person name="Nowacki M."/>
            <person name="Nowak J.K."/>
            <person name="Plattner H."/>
            <person name="Poulain J."/>
            <person name="Ruiz F."/>
            <person name="Serrano V."/>
            <person name="Zagulski M."/>
            <person name="Dessen P."/>
            <person name="Betermier M."/>
            <person name="Weissenbach J."/>
            <person name="Scarpelli C."/>
            <person name="Schachter V."/>
            <person name="Sperling L."/>
            <person name="Meyer E."/>
            <person name="Cohen J."/>
            <person name="Wincker P."/>
        </authorList>
    </citation>
    <scope>NUCLEOTIDE SEQUENCE [LARGE SCALE GENOMIC DNA]</scope>
    <source>
        <strain evidence="4 5">Stock d4-2</strain>
    </source>
</reference>
<comment type="catalytic activity">
    <reaction evidence="1 2">
        <text>[protein]-peptidylproline (omega=180) = [protein]-peptidylproline (omega=0)</text>
        <dbReference type="Rhea" id="RHEA:16237"/>
        <dbReference type="Rhea" id="RHEA-COMP:10747"/>
        <dbReference type="Rhea" id="RHEA-COMP:10748"/>
        <dbReference type="ChEBI" id="CHEBI:83833"/>
        <dbReference type="ChEBI" id="CHEBI:83834"/>
        <dbReference type="EC" id="5.2.1.8"/>
    </reaction>
</comment>
<proteinExistence type="inferred from homology"/>
<dbReference type="Pfam" id="PF00160">
    <property type="entry name" value="Pro_isomerase"/>
    <property type="match status" value="1"/>
</dbReference>
<comment type="function">
    <text evidence="2">PPIases accelerate the folding of proteins. It catalyzes the cis-trans isomerization of proline imidic peptide bonds in oligopeptides.</text>
</comment>
<dbReference type="OrthoDB" id="271386at2759"/>
<dbReference type="RefSeq" id="XP_001453312.1">
    <property type="nucleotide sequence ID" value="XM_001453275.1"/>
</dbReference>
<dbReference type="GO" id="GO:0006457">
    <property type="term" value="P:protein folding"/>
    <property type="evidence" value="ECO:0000318"/>
    <property type="project" value="GO_Central"/>
</dbReference>
<dbReference type="eggNOG" id="KOG0884">
    <property type="taxonomic scope" value="Eukaryota"/>
</dbReference>
<evidence type="ECO:0000313" key="5">
    <source>
        <dbReference type="Proteomes" id="UP000000600"/>
    </source>
</evidence>
<dbReference type="FunFam" id="2.40.100.10:FF:000093">
    <property type="entry name" value="Peptidyl-prolyl cis-trans isomerase"/>
    <property type="match status" value="1"/>
</dbReference>
<keyword evidence="2" id="KW-0413">Isomerase</keyword>
<dbReference type="KEGG" id="ptm:GSPATT00019619001"/>
<name>A0DS98_PARTE</name>
<accession>A0DS98</accession>
<dbReference type="AlphaFoldDB" id="A0DS98"/>
<dbReference type="PROSITE" id="PS50072">
    <property type="entry name" value="CSA_PPIASE_2"/>
    <property type="match status" value="1"/>
</dbReference>
<dbReference type="InterPro" id="IPR029000">
    <property type="entry name" value="Cyclophilin-like_dom_sf"/>
</dbReference>
<dbReference type="STRING" id="5888.A0DS98"/>
<keyword evidence="2" id="KW-0697">Rotamase</keyword>
<dbReference type="GO" id="GO:0003755">
    <property type="term" value="F:peptidyl-prolyl cis-trans isomerase activity"/>
    <property type="evidence" value="ECO:0000318"/>
    <property type="project" value="GO_Central"/>
</dbReference>
<organism evidence="4 5">
    <name type="scientific">Paramecium tetraurelia</name>
    <dbReference type="NCBI Taxonomy" id="5888"/>
    <lineage>
        <taxon>Eukaryota</taxon>
        <taxon>Sar</taxon>
        <taxon>Alveolata</taxon>
        <taxon>Ciliophora</taxon>
        <taxon>Intramacronucleata</taxon>
        <taxon>Oligohymenophorea</taxon>
        <taxon>Peniculida</taxon>
        <taxon>Parameciidae</taxon>
        <taxon>Paramecium</taxon>
    </lineage>
</organism>
<sequence length="186" mass="21741">MDQTEKISQIIKNQSEFIACIVIKEKHIKQKKQIMLKLNKNSKRIDEQKRIREIVTYSTIFHRNIPGFIIQGGDPTVFYEQVKGGECIYGKYFEDEIVPEIIHDRREIVSMANAGKDSNQSKFYITYSKQNHLNGLYTAFYQVISGWEALDLMEKETGDNNYKPLNEIKTFKKAIHTNPIAEIEQF</sequence>
<evidence type="ECO:0000256" key="1">
    <source>
        <dbReference type="ARBA" id="ARBA00000971"/>
    </source>
</evidence>
<evidence type="ECO:0000256" key="2">
    <source>
        <dbReference type="RuleBase" id="RU363019"/>
    </source>
</evidence>
<dbReference type="InParanoid" id="A0DS98"/>
<dbReference type="Proteomes" id="UP000000600">
    <property type="component" value="Unassembled WGS sequence"/>
</dbReference>
<dbReference type="InterPro" id="IPR002130">
    <property type="entry name" value="Cyclophilin-type_PPIase_dom"/>
</dbReference>
<dbReference type="SUPFAM" id="SSF50891">
    <property type="entry name" value="Cyclophilin-like"/>
    <property type="match status" value="1"/>
</dbReference>
<dbReference type="PANTHER" id="PTHR45625">
    <property type="entry name" value="PEPTIDYL-PROLYL CIS-TRANS ISOMERASE-RELATED"/>
    <property type="match status" value="1"/>
</dbReference>
<feature type="domain" description="PPIase cyclophilin-type" evidence="3">
    <location>
        <begin position="58"/>
        <end position="175"/>
    </location>
</feature>
<dbReference type="PRINTS" id="PR00153">
    <property type="entry name" value="CSAPPISMRASE"/>
</dbReference>